<dbReference type="InterPro" id="IPR012286">
    <property type="entry name" value="Tetrahaem_cytochrome"/>
</dbReference>
<evidence type="ECO:0000256" key="1">
    <source>
        <dbReference type="ARBA" id="ARBA00004196"/>
    </source>
</evidence>
<organism evidence="9 10">
    <name type="scientific">Eggerthella guodeyinii</name>
    <dbReference type="NCBI Taxonomy" id="2690837"/>
    <lineage>
        <taxon>Bacteria</taxon>
        <taxon>Bacillati</taxon>
        <taxon>Actinomycetota</taxon>
        <taxon>Coriobacteriia</taxon>
        <taxon>Eggerthellales</taxon>
        <taxon>Eggerthellaceae</taxon>
        <taxon>Eggerthella</taxon>
    </lineage>
</organism>
<proteinExistence type="predicted"/>
<protein>
    <submittedName>
        <fullName evidence="9">Cytochrome c3 family protein</fullName>
    </submittedName>
</protein>
<sequence>MRRVLAGLVVVSLAAGTLCLGCASSQNAGGSAPASQKELAAAWPLSNESHVANNMKCGACHDEEDPTQGAAAVTADTCLSCHGSYERVAERTAAIGEDVNPHDNFHYDMQLDCTTCHKSHGESVNLCLSCHDADLWMNDIP</sequence>
<dbReference type="Pfam" id="PF14537">
    <property type="entry name" value="Cytochrom_c3_2"/>
    <property type="match status" value="1"/>
</dbReference>
<accession>A0A6L7IVN6</accession>
<reference evidence="9 10" key="1">
    <citation type="submission" date="2020-10" db="EMBL/GenBank/DDBJ databases">
        <title>Eggerthella sp. nov., isolated from human feces.</title>
        <authorList>
            <person name="Yajun G."/>
        </authorList>
    </citation>
    <scope>NUCLEOTIDE SEQUENCE [LARGE SCALE GENOMIC DNA]</scope>
    <source>
        <strain evidence="9 10">HF-1101</strain>
    </source>
</reference>
<evidence type="ECO:0000256" key="7">
    <source>
        <dbReference type="SAM" id="SignalP"/>
    </source>
</evidence>
<comment type="subcellular location">
    <subcellularLocation>
        <location evidence="1">Cell envelope</location>
    </subcellularLocation>
</comment>
<dbReference type="Proteomes" id="UP000478463">
    <property type="component" value="Chromosome"/>
</dbReference>
<evidence type="ECO:0000256" key="6">
    <source>
        <dbReference type="ARBA" id="ARBA00023004"/>
    </source>
</evidence>
<evidence type="ECO:0000259" key="8">
    <source>
        <dbReference type="Pfam" id="PF14537"/>
    </source>
</evidence>
<dbReference type="RefSeq" id="WP_160943256.1">
    <property type="nucleotide sequence ID" value="NZ_CP063310.1"/>
</dbReference>
<name>A0A6L7IVN6_9ACTN</name>
<evidence type="ECO:0000256" key="2">
    <source>
        <dbReference type="ARBA" id="ARBA00022448"/>
    </source>
</evidence>
<dbReference type="GO" id="GO:0030313">
    <property type="term" value="C:cell envelope"/>
    <property type="evidence" value="ECO:0007669"/>
    <property type="project" value="UniProtKB-SubCell"/>
</dbReference>
<dbReference type="AlphaFoldDB" id="A0A6L7IVN6"/>
<keyword evidence="2" id="KW-0813">Transport</keyword>
<keyword evidence="6" id="KW-0408">Iron</keyword>
<keyword evidence="7" id="KW-0732">Signal</keyword>
<dbReference type="EMBL" id="CP063310">
    <property type="protein sequence ID" value="QOS69490.1"/>
    <property type="molecule type" value="Genomic_DNA"/>
</dbReference>
<feature type="signal peptide" evidence="7">
    <location>
        <begin position="1"/>
        <end position="28"/>
    </location>
</feature>
<dbReference type="InterPro" id="IPR036280">
    <property type="entry name" value="Multihaem_cyt_sf"/>
</dbReference>
<dbReference type="SUPFAM" id="SSF48695">
    <property type="entry name" value="Multiheme cytochromes"/>
    <property type="match status" value="1"/>
</dbReference>
<dbReference type="Gene3D" id="1.10.1130.10">
    <property type="entry name" value="Flavocytochrome C3, Chain A"/>
    <property type="match status" value="1"/>
</dbReference>
<keyword evidence="4" id="KW-0479">Metal-binding</keyword>
<evidence type="ECO:0000256" key="5">
    <source>
        <dbReference type="ARBA" id="ARBA00022982"/>
    </source>
</evidence>
<evidence type="ECO:0000256" key="3">
    <source>
        <dbReference type="ARBA" id="ARBA00022617"/>
    </source>
</evidence>
<feature type="domain" description="Tetrahaem cytochrome" evidence="8">
    <location>
        <begin position="50"/>
        <end position="132"/>
    </location>
</feature>
<feature type="chain" id="PRO_5039531316" evidence="7">
    <location>
        <begin position="29"/>
        <end position="141"/>
    </location>
</feature>
<dbReference type="GO" id="GO:0046872">
    <property type="term" value="F:metal ion binding"/>
    <property type="evidence" value="ECO:0007669"/>
    <property type="project" value="UniProtKB-KW"/>
</dbReference>
<evidence type="ECO:0000313" key="10">
    <source>
        <dbReference type="Proteomes" id="UP000478463"/>
    </source>
</evidence>
<dbReference type="KEGG" id="egd:GS424_006495"/>
<evidence type="ECO:0000256" key="4">
    <source>
        <dbReference type="ARBA" id="ARBA00022723"/>
    </source>
</evidence>
<evidence type="ECO:0000313" key="9">
    <source>
        <dbReference type="EMBL" id="QOS69490.1"/>
    </source>
</evidence>
<keyword evidence="5" id="KW-0249">Electron transport</keyword>
<keyword evidence="3" id="KW-0349">Heme</keyword>
<gene>
    <name evidence="9" type="ORF">GS424_006495</name>
</gene>